<sequence>MDPIENQHTQAHTVKKNKKKKKPTASGEISQQCRDLLSAFPVELQNTRAKGRHAIASESLEPGTTVCREQATSYIVRSPYIDKQCHVCLNSLDHGDISHSFTCDACNRVYYCSEECRDHDRAMHDSMCSVINRLDGIASECSVDVDLLRLMLGLLARRAQDPQDGQTSTPTPFEYVLELVHNREKISSDFIQVITQACEYILWFTPDYIIRIQYLLWEKNSFTATMLNDILPEDMKMDVNELALQESLLISSSQSINSNAHGLGDVQSRNTDSALGLFPLGAMFFNHSCEPNCNFVGLRDGKLEFRTLKKVIKGDELCVSYIDLFAPRNERRGNLLYTKQFWCKCRRCSTPMEKSVDRFLNGVICRQCHKDVYVIPPAHIDGKTSVKDDESAATYSCAQCHHAAPHSLVAGTIERADNQYNQAIGMIRQRKYGRAKDIFNTLIKAQDNSKTGNFTLHNFNAILMNSCVPLMNCYVFEDNHMAAIHVNRQILSKLRDSGAVPENSPEIGDFLINLGELCLNVAKESHGKALVEERWKQEAETALKECVKLREIAFGPAHGKTIAAQELLQSCQ</sequence>
<evidence type="ECO:0000256" key="5">
    <source>
        <dbReference type="SAM" id="MobiDB-lite"/>
    </source>
</evidence>
<dbReference type="SMART" id="SM00317">
    <property type="entry name" value="SET"/>
    <property type="match status" value="1"/>
</dbReference>
<dbReference type="InterPro" id="IPR046341">
    <property type="entry name" value="SET_dom_sf"/>
</dbReference>
<dbReference type="PROSITE" id="PS50280">
    <property type="entry name" value="SET"/>
    <property type="match status" value="1"/>
</dbReference>
<evidence type="ECO:0000256" key="3">
    <source>
        <dbReference type="ARBA" id="ARBA00022833"/>
    </source>
</evidence>
<dbReference type="Proteomes" id="UP000612746">
    <property type="component" value="Unassembled WGS sequence"/>
</dbReference>
<feature type="region of interest" description="Disordered" evidence="5">
    <location>
        <begin position="1"/>
        <end position="29"/>
    </location>
</feature>
<dbReference type="InterPro" id="IPR002893">
    <property type="entry name" value="Znf_MYND"/>
</dbReference>
<dbReference type="PROSITE" id="PS00028">
    <property type="entry name" value="ZINC_FINGER_C2H2_1"/>
    <property type="match status" value="1"/>
</dbReference>
<dbReference type="Gene3D" id="2.170.270.10">
    <property type="entry name" value="SET domain"/>
    <property type="match status" value="1"/>
</dbReference>
<feature type="domain" description="MYND-type" evidence="7">
    <location>
        <begin position="85"/>
        <end position="128"/>
    </location>
</feature>
<comment type="caution">
    <text evidence="8">The sequence shown here is derived from an EMBL/GenBank/DDBJ whole genome shotgun (WGS) entry which is preliminary data.</text>
</comment>
<dbReference type="SUPFAM" id="SSF144232">
    <property type="entry name" value="HIT/MYND zinc finger-like"/>
    <property type="match status" value="1"/>
</dbReference>
<dbReference type="Gene3D" id="1.25.40.10">
    <property type="entry name" value="Tetratricopeptide repeat domain"/>
    <property type="match status" value="1"/>
</dbReference>
<reference evidence="8" key="1">
    <citation type="submission" date="2020-12" db="EMBL/GenBank/DDBJ databases">
        <title>Metabolic potential, ecology and presence of endohyphal bacteria is reflected in genomic diversity of Mucoromycotina.</title>
        <authorList>
            <person name="Muszewska A."/>
            <person name="Okrasinska A."/>
            <person name="Steczkiewicz K."/>
            <person name="Drgas O."/>
            <person name="Orlowska M."/>
            <person name="Perlinska-Lenart U."/>
            <person name="Aleksandrzak-Piekarczyk T."/>
            <person name="Szatraj K."/>
            <person name="Zielenkiewicz U."/>
            <person name="Pilsyk S."/>
            <person name="Malc E."/>
            <person name="Mieczkowski P."/>
            <person name="Kruszewska J.S."/>
            <person name="Biernat P."/>
            <person name="Pawlowska J."/>
        </authorList>
    </citation>
    <scope>NUCLEOTIDE SEQUENCE</scope>
    <source>
        <strain evidence="8">WA0000051536</strain>
    </source>
</reference>
<dbReference type="PANTHER" id="PTHR12197">
    <property type="entry name" value="HISTONE-LYSINE N-METHYLTRANSFERASE SMYD"/>
    <property type="match status" value="1"/>
</dbReference>
<evidence type="ECO:0000313" key="9">
    <source>
        <dbReference type="Proteomes" id="UP000612746"/>
    </source>
</evidence>
<dbReference type="InterPro" id="IPR013087">
    <property type="entry name" value="Znf_C2H2_type"/>
</dbReference>
<keyword evidence="2 4" id="KW-0863">Zinc-finger</keyword>
<keyword evidence="9" id="KW-1185">Reference proteome</keyword>
<dbReference type="PROSITE" id="PS01360">
    <property type="entry name" value="ZF_MYND_1"/>
    <property type="match status" value="1"/>
</dbReference>
<dbReference type="PROSITE" id="PS50865">
    <property type="entry name" value="ZF_MYND_2"/>
    <property type="match status" value="1"/>
</dbReference>
<dbReference type="Pfam" id="PF01753">
    <property type="entry name" value="zf-MYND"/>
    <property type="match status" value="1"/>
</dbReference>
<feature type="domain" description="SET" evidence="6">
    <location>
        <begin position="40"/>
        <end position="322"/>
    </location>
</feature>
<dbReference type="Pfam" id="PF00856">
    <property type="entry name" value="SET"/>
    <property type="match status" value="1"/>
</dbReference>
<feature type="compositionally biased region" description="Basic residues" evidence="5">
    <location>
        <begin position="13"/>
        <end position="23"/>
    </location>
</feature>
<accession>A0A8H7UCF3</accession>
<dbReference type="InterPro" id="IPR036280">
    <property type="entry name" value="Multihaem_cyt_sf"/>
</dbReference>
<dbReference type="SUPFAM" id="SSF82199">
    <property type="entry name" value="SET domain"/>
    <property type="match status" value="1"/>
</dbReference>
<dbReference type="InterPro" id="IPR050869">
    <property type="entry name" value="H3K4_H4K5_MeTrfase"/>
</dbReference>
<evidence type="ECO:0000256" key="4">
    <source>
        <dbReference type="PROSITE-ProRule" id="PRU00134"/>
    </source>
</evidence>
<dbReference type="AlphaFoldDB" id="A0A8H7UCF3"/>
<evidence type="ECO:0000256" key="2">
    <source>
        <dbReference type="ARBA" id="ARBA00022771"/>
    </source>
</evidence>
<gene>
    <name evidence="8" type="ORF">INT44_003490</name>
</gene>
<organism evidence="8 9">
    <name type="scientific">Umbelopsis vinacea</name>
    <dbReference type="NCBI Taxonomy" id="44442"/>
    <lineage>
        <taxon>Eukaryota</taxon>
        <taxon>Fungi</taxon>
        <taxon>Fungi incertae sedis</taxon>
        <taxon>Mucoromycota</taxon>
        <taxon>Mucoromycotina</taxon>
        <taxon>Umbelopsidomycetes</taxon>
        <taxon>Umbelopsidales</taxon>
        <taxon>Umbelopsidaceae</taxon>
        <taxon>Umbelopsis</taxon>
    </lineage>
</organism>
<keyword evidence="1" id="KW-0479">Metal-binding</keyword>
<dbReference type="EMBL" id="JAEPRA010000009">
    <property type="protein sequence ID" value="KAG2180486.1"/>
    <property type="molecule type" value="Genomic_DNA"/>
</dbReference>
<dbReference type="CDD" id="cd20071">
    <property type="entry name" value="SET_SMYD"/>
    <property type="match status" value="1"/>
</dbReference>
<evidence type="ECO:0000256" key="1">
    <source>
        <dbReference type="ARBA" id="ARBA00022723"/>
    </source>
</evidence>
<dbReference type="GO" id="GO:0008270">
    <property type="term" value="F:zinc ion binding"/>
    <property type="evidence" value="ECO:0007669"/>
    <property type="project" value="UniProtKB-KW"/>
</dbReference>
<evidence type="ECO:0000313" key="8">
    <source>
        <dbReference type="EMBL" id="KAG2180486.1"/>
    </source>
</evidence>
<name>A0A8H7UCF3_9FUNG</name>
<protein>
    <recommendedName>
        <fullName evidence="10">SET domain-containing protein</fullName>
    </recommendedName>
</protein>
<evidence type="ECO:0008006" key="10">
    <source>
        <dbReference type="Google" id="ProtNLM"/>
    </source>
</evidence>
<dbReference type="Gene3D" id="6.10.140.2220">
    <property type="match status" value="1"/>
</dbReference>
<dbReference type="OrthoDB" id="265717at2759"/>
<keyword evidence="3" id="KW-0862">Zinc</keyword>
<dbReference type="InterPro" id="IPR011990">
    <property type="entry name" value="TPR-like_helical_dom_sf"/>
</dbReference>
<dbReference type="PANTHER" id="PTHR12197:SF282">
    <property type="entry name" value="SET DOMAIN-CONTAINING PROTEIN"/>
    <property type="match status" value="1"/>
</dbReference>
<dbReference type="SUPFAM" id="SSF48695">
    <property type="entry name" value="Multiheme cytochromes"/>
    <property type="match status" value="1"/>
</dbReference>
<evidence type="ECO:0000259" key="7">
    <source>
        <dbReference type="PROSITE" id="PS50865"/>
    </source>
</evidence>
<dbReference type="InterPro" id="IPR001214">
    <property type="entry name" value="SET_dom"/>
</dbReference>
<feature type="compositionally biased region" description="Polar residues" evidence="5">
    <location>
        <begin position="1"/>
        <end position="12"/>
    </location>
</feature>
<proteinExistence type="predicted"/>
<evidence type="ECO:0000259" key="6">
    <source>
        <dbReference type="PROSITE" id="PS50280"/>
    </source>
</evidence>